<proteinExistence type="predicted"/>
<dbReference type="RefSeq" id="WP_167361660.1">
    <property type="nucleotide sequence ID" value="NZ_CP104173.1"/>
</dbReference>
<protein>
    <submittedName>
        <fullName evidence="2">Uncharacterized protein</fullName>
    </submittedName>
</protein>
<accession>A0A1C3VXM6</accession>
<gene>
    <name evidence="1" type="ORF">ABH992_007598</name>
    <name evidence="2" type="ORF">GA0061099_1004788</name>
</gene>
<name>A0A1C3VXM6_9BRAD</name>
<dbReference type="EMBL" id="FMAE01000004">
    <property type="protein sequence ID" value="SCB32433.1"/>
    <property type="molecule type" value="Genomic_DNA"/>
</dbReference>
<evidence type="ECO:0000313" key="1">
    <source>
        <dbReference type="EMBL" id="MEY9475199.1"/>
    </source>
</evidence>
<evidence type="ECO:0000313" key="2">
    <source>
        <dbReference type="EMBL" id="SCB32433.1"/>
    </source>
</evidence>
<dbReference type="AlphaFoldDB" id="A0A1C3VXM6"/>
<dbReference type="EMBL" id="JBGBZN010000002">
    <property type="protein sequence ID" value="MEY9475199.1"/>
    <property type="molecule type" value="Genomic_DNA"/>
</dbReference>
<dbReference type="GeneID" id="93177196"/>
<evidence type="ECO:0000313" key="3">
    <source>
        <dbReference type="Proteomes" id="UP000183174"/>
    </source>
</evidence>
<keyword evidence="4" id="KW-1185">Reference proteome</keyword>
<organism evidence="2 3">
    <name type="scientific">Bradyrhizobium yuanmingense</name>
    <dbReference type="NCBI Taxonomy" id="108015"/>
    <lineage>
        <taxon>Bacteria</taxon>
        <taxon>Pseudomonadati</taxon>
        <taxon>Pseudomonadota</taxon>
        <taxon>Alphaproteobacteria</taxon>
        <taxon>Hyphomicrobiales</taxon>
        <taxon>Nitrobacteraceae</taxon>
        <taxon>Bradyrhizobium</taxon>
    </lineage>
</organism>
<reference evidence="2 3" key="1">
    <citation type="submission" date="2016-08" db="EMBL/GenBank/DDBJ databases">
        <authorList>
            <person name="Seilhamer J.J."/>
        </authorList>
    </citation>
    <scope>NUCLEOTIDE SEQUENCE [LARGE SCALE GENOMIC DNA]</scope>
    <source>
        <strain evidence="2 3">CCBAU 10071</strain>
    </source>
</reference>
<dbReference type="Proteomes" id="UP000183174">
    <property type="component" value="Unassembled WGS sequence"/>
</dbReference>
<sequence length="54" mass="6612">MTEDEQRKEREREEIAARVAAFRATQEKFKREREEYFVATLENARKVERPSLWP</sequence>
<evidence type="ECO:0000313" key="4">
    <source>
        <dbReference type="Proteomes" id="UP001565474"/>
    </source>
</evidence>
<dbReference type="Proteomes" id="UP001565474">
    <property type="component" value="Unassembled WGS sequence"/>
</dbReference>
<reference evidence="1 4" key="2">
    <citation type="submission" date="2024-07" db="EMBL/GenBank/DDBJ databases">
        <title>Genomic Encyclopedia of Type Strains, Phase V (KMG-V): Genome sequencing to study the core and pangenomes of soil and plant-associated prokaryotes.</title>
        <authorList>
            <person name="Whitman W."/>
        </authorList>
    </citation>
    <scope>NUCLEOTIDE SEQUENCE [LARGE SCALE GENOMIC DNA]</scope>
    <source>
        <strain evidence="1 4">USDA 222</strain>
    </source>
</reference>